<dbReference type="SUPFAM" id="SSF57302">
    <property type="entry name" value="Snake toxin-like"/>
    <property type="match status" value="1"/>
</dbReference>
<dbReference type="InterPro" id="IPR031424">
    <property type="entry name" value="QVR-like"/>
</dbReference>
<keyword evidence="2" id="KW-0325">Glycoprotein</keyword>
<organism evidence="4">
    <name type="scientific">Mesocestoides corti</name>
    <name type="common">Flatworm</name>
    <dbReference type="NCBI Taxonomy" id="53468"/>
    <lineage>
        <taxon>Eukaryota</taxon>
        <taxon>Metazoa</taxon>
        <taxon>Spiralia</taxon>
        <taxon>Lophotrochozoa</taxon>
        <taxon>Platyhelminthes</taxon>
        <taxon>Cestoda</taxon>
        <taxon>Eucestoda</taxon>
        <taxon>Cyclophyllidea</taxon>
        <taxon>Mesocestoididae</taxon>
        <taxon>Mesocestoides</taxon>
    </lineage>
</organism>
<feature type="chain" id="PRO_5024323028" evidence="3">
    <location>
        <begin position="21"/>
        <end position="133"/>
    </location>
</feature>
<evidence type="ECO:0000256" key="2">
    <source>
        <dbReference type="ARBA" id="ARBA00023180"/>
    </source>
</evidence>
<dbReference type="PANTHER" id="PTHR33562">
    <property type="entry name" value="ATILLA, ISOFORM B-RELATED-RELATED"/>
    <property type="match status" value="1"/>
</dbReference>
<reference evidence="4" key="1">
    <citation type="submission" date="2019-11" db="UniProtKB">
        <authorList>
            <consortium name="WormBaseParasite"/>
        </authorList>
    </citation>
    <scope>IDENTIFICATION</scope>
</reference>
<name>A0A5K3EIF3_MESCO</name>
<evidence type="ECO:0000313" key="4">
    <source>
        <dbReference type="WBParaSite" id="MCU_000771-RA"/>
    </source>
</evidence>
<dbReference type="InterPro" id="IPR050975">
    <property type="entry name" value="Sleep_regulator"/>
</dbReference>
<dbReference type="GO" id="GO:0030431">
    <property type="term" value="P:sleep"/>
    <property type="evidence" value="ECO:0007669"/>
    <property type="project" value="InterPro"/>
</dbReference>
<proteinExistence type="predicted"/>
<dbReference type="PANTHER" id="PTHR33562:SF2">
    <property type="entry name" value="PROTEIN QUIVER"/>
    <property type="match status" value="1"/>
</dbReference>
<sequence length="133" mass="14503">MRKFVLALLAGLCCLYSAATLKCVVCNSLMDGKTCSNWDTLSFITECEDDGAGGNKTMCAKIEQFTEGRKRVIRKCSTADTEPGCIRRIASDNMPIRHCHCREPLCNPASHPTLSPSLIASTLICLLGASLWM</sequence>
<dbReference type="WBParaSite" id="MCU_000771-RA">
    <property type="protein sequence ID" value="MCU_000771-RA"/>
    <property type="gene ID" value="MCU_000771"/>
</dbReference>
<evidence type="ECO:0000256" key="3">
    <source>
        <dbReference type="SAM" id="SignalP"/>
    </source>
</evidence>
<protein>
    <submittedName>
        <fullName evidence="4">Protein sleepless</fullName>
    </submittedName>
</protein>
<dbReference type="GO" id="GO:0032222">
    <property type="term" value="P:regulation of synaptic transmission, cholinergic"/>
    <property type="evidence" value="ECO:0007669"/>
    <property type="project" value="InterPro"/>
</dbReference>
<feature type="signal peptide" evidence="3">
    <location>
        <begin position="1"/>
        <end position="20"/>
    </location>
</feature>
<evidence type="ECO:0000256" key="1">
    <source>
        <dbReference type="ARBA" id="ARBA00022729"/>
    </source>
</evidence>
<dbReference type="InterPro" id="IPR045860">
    <property type="entry name" value="Snake_toxin-like_sf"/>
</dbReference>
<dbReference type="Pfam" id="PF17064">
    <property type="entry name" value="QVR"/>
    <property type="match status" value="1"/>
</dbReference>
<dbReference type="AlphaFoldDB" id="A0A5K3EIF3"/>
<keyword evidence="1 3" id="KW-0732">Signal</keyword>
<accession>A0A5K3EIF3</accession>